<evidence type="ECO:0000259" key="8">
    <source>
        <dbReference type="Pfam" id="PF16198"/>
    </source>
</evidence>
<comment type="caution">
    <text evidence="9">The sequence shown here is derived from an EMBL/GenBank/DDBJ whole genome shotgun (WGS) entry which is preliminary data.</text>
</comment>
<evidence type="ECO:0000256" key="5">
    <source>
        <dbReference type="HAMAP-Rule" id="MF_01080"/>
    </source>
</evidence>
<dbReference type="FunCoup" id="A0A0J6ZN03">
    <property type="interactions" value="377"/>
</dbReference>
<dbReference type="NCBIfam" id="TIGR00431">
    <property type="entry name" value="TruB"/>
    <property type="match status" value="1"/>
</dbReference>
<dbReference type="Pfam" id="PF09157">
    <property type="entry name" value="TruB-C_2"/>
    <property type="match status" value="1"/>
</dbReference>
<dbReference type="GO" id="GO:0160148">
    <property type="term" value="F:tRNA pseudouridine(55) synthase activity"/>
    <property type="evidence" value="ECO:0007669"/>
    <property type="project" value="UniProtKB-EC"/>
</dbReference>
<reference evidence="9 10" key="1">
    <citation type="submission" date="2015-06" db="EMBL/GenBank/DDBJ databases">
        <title>Draft genome sequence of beer spoilage bacterium Megasphaera cerevisiae type strain 20462.</title>
        <authorList>
            <person name="Kutumbaka K."/>
            <person name="Pasmowitz J."/>
            <person name="Mategko J."/>
            <person name="Reyes D."/>
            <person name="Friedrich A."/>
            <person name="Han S."/>
            <person name="Martens-Habbena W."/>
            <person name="Neal-McKinney J."/>
            <person name="Janagama H.K."/>
            <person name="Nadala C."/>
            <person name="Samadpour M."/>
        </authorList>
    </citation>
    <scope>NUCLEOTIDE SEQUENCE [LARGE SCALE GENOMIC DNA]</scope>
    <source>
        <strain evidence="9 10">DSM 20462</strain>
    </source>
</reference>
<dbReference type="STRING" id="39029.BSR42_08955"/>
<dbReference type="SUPFAM" id="SSF55120">
    <property type="entry name" value="Pseudouridine synthase"/>
    <property type="match status" value="1"/>
</dbReference>
<evidence type="ECO:0000256" key="4">
    <source>
        <dbReference type="ARBA" id="ARBA00023235"/>
    </source>
</evidence>
<dbReference type="InterPro" id="IPR032819">
    <property type="entry name" value="TruB_C"/>
</dbReference>
<keyword evidence="4 5" id="KW-0413">Isomerase</keyword>
<dbReference type="InterPro" id="IPR020103">
    <property type="entry name" value="PsdUridine_synth_cat_dom_sf"/>
</dbReference>
<dbReference type="InterPro" id="IPR014780">
    <property type="entry name" value="tRNA_psdUridine_synth_TruB"/>
</dbReference>
<sequence>MMNGIVNVLKPTGMSSHDIIGQLRRIYGMKKIGHAGTLDPLAAGVLPAYLGQATRLIEYGDSGIKTYHAEFVLGLATDTEDSTGNVITSAPVPDSLQETAVTAVLQSFCGDSEQMPSRYSAININGVKAYKLARQHADFTLPGRRVTIHEIRLLSYEKGRGLIKVTCSQGTYIRSLIRDIGEKLGTYACMTYLVRVRAGMFDIDQAATLEELEEQPQAYVLPADMAIRHLPEAVCTPGQCAFLLQGRFVPLAGHGLTEGTVLRVYNEDRKLVGIARFDKEHHVIRPHKMFADVIVR</sequence>
<comment type="catalytic activity">
    <reaction evidence="1 5">
        <text>uridine(55) in tRNA = pseudouridine(55) in tRNA</text>
        <dbReference type="Rhea" id="RHEA:42532"/>
        <dbReference type="Rhea" id="RHEA-COMP:10101"/>
        <dbReference type="Rhea" id="RHEA-COMP:10102"/>
        <dbReference type="ChEBI" id="CHEBI:65314"/>
        <dbReference type="ChEBI" id="CHEBI:65315"/>
        <dbReference type="EC" id="5.4.99.25"/>
    </reaction>
</comment>
<dbReference type="EMBL" id="LEKT01000027">
    <property type="protein sequence ID" value="KMO86281.1"/>
    <property type="molecule type" value="Genomic_DNA"/>
</dbReference>
<dbReference type="HAMAP" id="MF_01080">
    <property type="entry name" value="TruB_bact"/>
    <property type="match status" value="1"/>
</dbReference>
<dbReference type="EC" id="5.4.99.25" evidence="5"/>
<keyword evidence="10" id="KW-1185">Reference proteome</keyword>
<comment type="function">
    <text evidence="5">Responsible for synthesis of pseudouridine from uracil-55 in the psi GC loop of transfer RNAs.</text>
</comment>
<evidence type="ECO:0000313" key="9">
    <source>
        <dbReference type="EMBL" id="KMO86281.1"/>
    </source>
</evidence>
<dbReference type="PANTHER" id="PTHR13767:SF2">
    <property type="entry name" value="PSEUDOURIDYLATE SYNTHASE TRUB1"/>
    <property type="match status" value="1"/>
</dbReference>
<feature type="domain" description="tRNA pseudouridylate synthase B C-terminal" evidence="8">
    <location>
        <begin position="174"/>
        <end position="214"/>
    </location>
</feature>
<dbReference type="GO" id="GO:0031119">
    <property type="term" value="P:tRNA pseudouridine synthesis"/>
    <property type="evidence" value="ECO:0007669"/>
    <property type="project" value="UniProtKB-UniRule"/>
</dbReference>
<dbReference type="PATRIC" id="fig|1122219.3.peg.1490"/>
<dbReference type="AlphaFoldDB" id="A0A0J6ZN03"/>
<feature type="active site" description="Nucleophile" evidence="5">
    <location>
        <position position="39"/>
    </location>
</feature>
<evidence type="ECO:0000259" key="6">
    <source>
        <dbReference type="Pfam" id="PF01509"/>
    </source>
</evidence>
<dbReference type="PANTHER" id="PTHR13767">
    <property type="entry name" value="TRNA-PSEUDOURIDINE SYNTHASE"/>
    <property type="match status" value="1"/>
</dbReference>
<dbReference type="Proteomes" id="UP000036503">
    <property type="component" value="Unassembled WGS sequence"/>
</dbReference>
<dbReference type="RefSeq" id="WP_048514491.1">
    <property type="nucleotide sequence ID" value="NZ_FUXD01000004.1"/>
</dbReference>
<evidence type="ECO:0000256" key="1">
    <source>
        <dbReference type="ARBA" id="ARBA00000385"/>
    </source>
</evidence>
<evidence type="ECO:0000313" key="10">
    <source>
        <dbReference type="Proteomes" id="UP000036503"/>
    </source>
</evidence>
<evidence type="ECO:0000256" key="3">
    <source>
        <dbReference type="ARBA" id="ARBA00022694"/>
    </source>
</evidence>
<accession>A0A0J6ZN03</accession>
<dbReference type="OrthoDB" id="9802309at2"/>
<dbReference type="InterPro" id="IPR002501">
    <property type="entry name" value="PsdUridine_synth_N"/>
</dbReference>
<dbReference type="Pfam" id="PF16198">
    <property type="entry name" value="TruB_C_2"/>
    <property type="match status" value="1"/>
</dbReference>
<name>A0A0J6ZN03_9FIRM</name>
<evidence type="ECO:0000256" key="2">
    <source>
        <dbReference type="ARBA" id="ARBA00005642"/>
    </source>
</evidence>
<keyword evidence="3 5" id="KW-0819">tRNA processing</keyword>
<dbReference type="InterPro" id="IPR015240">
    <property type="entry name" value="tRNA_sdUridine_synth_fam1_C"/>
</dbReference>
<dbReference type="Pfam" id="PF01509">
    <property type="entry name" value="TruB_N"/>
    <property type="match status" value="1"/>
</dbReference>
<feature type="domain" description="Pseudouridine synthase II N-terminal" evidence="6">
    <location>
        <begin position="24"/>
        <end position="173"/>
    </location>
</feature>
<dbReference type="GO" id="GO:1990481">
    <property type="term" value="P:mRNA pseudouridine synthesis"/>
    <property type="evidence" value="ECO:0007669"/>
    <property type="project" value="TreeGrafter"/>
</dbReference>
<dbReference type="GO" id="GO:0003723">
    <property type="term" value="F:RNA binding"/>
    <property type="evidence" value="ECO:0007669"/>
    <property type="project" value="InterPro"/>
</dbReference>
<dbReference type="InParanoid" id="A0A0J6ZN03"/>
<proteinExistence type="inferred from homology"/>
<feature type="domain" description="tRNA pseudouridine synthase II TruB subfamily 1 C-terminal" evidence="7">
    <location>
        <begin position="236"/>
        <end position="286"/>
    </location>
</feature>
<comment type="similarity">
    <text evidence="2 5">Belongs to the pseudouridine synthase TruB family. Type 1 subfamily.</text>
</comment>
<protein>
    <recommendedName>
        <fullName evidence="5">tRNA pseudouridine synthase B</fullName>
        <ecNumber evidence="5">5.4.99.25</ecNumber>
    </recommendedName>
    <alternativeName>
        <fullName evidence="5">tRNA pseudouridine(55) synthase</fullName>
        <shortName evidence="5">Psi55 synthase</shortName>
    </alternativeName>
    <alternativeName>
        <fullName evidence="5">tRNA pseudouridylate synthase</fullName>
    </alternativeName>
    <alternativeName>
        <fullName evidence="5">tRNA-uridine isomerase</fullName>
    </alternativeName>
</protein>
<dbReference type="Gene3D" id="3.30.2350.10">
    <property type="entry name" value="Pseudouridine synthase"/>
    <property type="match status" value="1"/>
</dbReference>
<gene>
    <name evidence="5" type="primary">truB</name>
    <name evidence="9" type="ORF">AB840_08930</name>
</gene>
<organism evidence="9 10">
    <name type="scientific">Megasphaera cerevisiae DSM 20462</name>
    <dbReference type="NCBI Taxonomy" id="1122219"/>
    <lineage>
        <taxon>Bacteria</taxon>
        <taxon>Bacillati</taxon>
        <taxon>Bacillota</taxon>
        <taxon>Negativicutes</taxon>
        <taxon>Veillonellales</taxon>
        <taxon>Veillonellaceae</taxon>
        <taxon>Megasphaera</taxon>
    </lineage>
</organism>
<dbReference type="CDD" id="cd02573">
    <property type="entry name" value="PseudoU_synth_EcTruB"/>
    <property type="match status" value="1"/>
</dbReference>
<evidence type="ECO:0000259" key="7">
    <source>
        <dbReference type="Pfam" id="PF09157"/>
    </source>
</evidence>